<organism evidence="2 3">
    <name type="scientific">Silurus meridionalis</name>
    <name type="common">Southern catfish</name>
    <name type="synonym">Silurus soldatovi meridionalis</name>
    <dbReference type="NCBI Taxonomy" id="175797"/>
    <lineage>
        <taxon>Eukaryota</taxon>
        <taxon>Metazoa</taxon>
        <taxon>Chordata</taxon>
        <taxon>Craniata</taxon>
        <taxon>Vertebrata</taxon>
        <taxon>Euteleostomi</taxon>
        <taxon>Actinopterygii</taxon>
        <taxon>Neopterygii</taxon>
        <taxon>Teleostei</taxon>
        <taxon>Ostariophysi</taxon>
        <taxon>Siluriformes</taxon>
        <taxon>Siluridae</taxon>
        <taxon>Silurus</taxon>
    </lineage>
</organism>
<reference evidence="2" key="1">
    <citation type="submission" date="2020-08" db="EMBL/GenBank/DDBJ databases">
        <title>Chromosome-level assembly of Southern catfish (Silurus meridionalis) provides insights into visual adaptation to the nocturnal and benthic lifestyles.</title>
        <authorList>
            <person name="Zhang Y."/>
            <person name="Wang D."/>
            <person name="Peng Z."/>
        </authorList>
    </citation>
    <scope>NUCLEOTIDE SEQUENCE</scope>
    <source>
        <strain evidence="2">SWU-2019-XX</strain>
        <tissue evidence="2">Muscle</tissue>
    </source>
</reference>
<comment type="caution">
    <text evidence="2">The sequence shown here is derived from an EMBL/GenBank/DDBJ whole genome shotgun (WGS) entry which is preliminary data.</text>
</comment>
<proteinExistence type="inferred from homology"/>
<dbReference type="EMBL" id="JABFDY010000018">
    <property type="protein sequence ID" value="KAF7694483.1"/>
    <property type="molecule type" value="Genomic_DNA"/>
</dbReference>
<evidence type="ECO:0000313" key="3">
    <source>
        <dbReference type="Proteomes" id="UP000606274"/>
    </source>
</evidence>
<dbReference type="PANTHER" id="PTHR28584:SF1">
    <property type="entry name" value="PROTEIN FAM228B"/>
    <property type="match status" value="1"/>
</dbReference>
<dbReference type="InterPro" id="IPR040046">
    <property type="entry name" value="FAM228"/>
</dbReference>
<keyword evidence="3" id="KW-1185">Reference proteome</keyword>
<name>A0A8T0AQY4_SILME</name>
<comment type="similarity">
    <text evidence="1">Belongs to the FAM228 family.</text>
</comment>
<gene>
    <name evidence="2" type="ORF">HF521_008236</name>
</gene>
<dbReference type="OrthoDB" id="9905773at2759"/>
<dbReference type="PANTHER" id="PTHR28584">
    <property type="entry name" value="FAMILY WITH SEQUENCE SIMILARITY 228 MEMBER A"/>
    <property type="match status" value="1"/>
</dbReference>
<sequence>MLVKSRKHHNGLITLHKPVPPCLLHETTSRDVGKEVVESPCVRSVSQKSTKVIKDPGIKKVHTVPSCSVKQQQDKLLVEKQEADAITKPLLDNENGFVKDLEGFLKHRDMQHVRKHELLHKRWTDRVWWPVQRSIERHFIRRRHEGSKKRHSGDIVYSAKVNTAPLEDPLFLHSRSRTREKKAVLHCLTAFDFTGSTDSSPWVTSEEEQSRNKRSSRNQSLICMTVSDGRCFRPECWSSIDLSRRCSAKSWDDGASSTSSSTDMGTFFFLSG</sequence>
<dbReference type="AlphaFoldDB" id="A0A8T0AQY4"/>
<protein>
    <submittedName>
        <fullName evidence="2">Uncharacterized protein</fullName>
    </submittedName>
</protein>
<accession>A0A8T0AQY4</accession>
<evidence type="ECO:0000313" key="2">
    <source>
        <dbReference type="EMBL" id="KAF7694483.1"/>
    </source>
</evidence>
<dbReference type="Proteomes" id="UP000606274">
    <property type="component" value="Unassembled WGS sequence"/>
</dbReference>
<evidence type="ECO:0000256" key="1">
    <source>
        <dbReference type="ARBA" id="ARBA00007753"/>
    </source>
</evidence>